<evidence type="ECO:0000256" key="4">
    <source>
        <dbReference type="ARBA" id="ARBA00008236"/>
    </source>
</evidence>
<evidence type="ECO:0000256" key="9">
    <source>
        <dbReference type="ARBA" id="ARBA00023049"/>
    </source>
</evidence>
<evidence type="ECO:0000256" key="6">
    <source>
        <dbReference type="ARBA" id="ARBA00022670"/>
    </source>
</evidence>
<keyword evidence="8" id="KW-0378">Hydrolase</keyword>
<evidence type="ECO:0000256" key="8">
    <source>
        <dbReference type="ARBA" id="ARBA00022801"/>
    </source>
</evidence>
<dbReference type="InterPro" id="IPR035097">
    <property type="entry name" value="M29_N-terminal"/>
</dbReference>
<dbReference type="InterPro" id="IPR000787">
    <property type="entry name" value="Peptidase_M29"/>
</dbReference>
<comment type="cofactor">
    <cofactor evidence="1">
        <name>Co(2+)</name>
        <dbReference type="ChEBI" id="CHEBI:48828"/>
    </cofactor>
</comment>
<evidence type="ECO:0000256" key="1">
    <source>
        <dbReference type="ARBA" id="ARBA00001941"/>
    </source>
</evidence>
<dbReference type="PRINTS" id="PR00919">
    <property type="entry name" value="THERMOPTASE"/>
</dbReference>
<dbReference type="GO" id="GO:0004177">
    <property type="term" value="F:aminopeptidase activity"/>
    <property type="evidence" value="ECO:0007669"/>
    <property type="project" value="UniProtKB-KW"/>
</dbReference>
<dbReference type="EMBL" id="BIFS01000001">
    <property type="protein sequence ID" value="GCE18738.1"/>
    <property type="molecule type" value="Genomic_DNA"/>
</dbReference>
<comment type="similarity">
    <text evidence="4">Belongs to the peptidase M29 family.</text>
</comment>
<evidence type="ECO:0000256" key="3">
    <source>
        <dbReference type="ARBA" id="ARBA00001947"/>
    </source>
</evidence>
<accession>A0A402AHZ2</accession>
<comment type="cofactor">
    <cofactor evidence="2">
        <name>Mg(2+)</name>
        <dbReference type="ChEBI" id="CHEBI:18420"/>
    </cofactor>
</comment>
<evidence type="ECO:0000256" key="7">
    <source>
        <dbReference type="ARBA" id="ARBA00022723"/>
    </source>
</evidence>
<proteinExistence type="inferred from homology"/>
<dbReference type="GO" id="GO:0006508">
    <property type="term" value="P:proteolysis"/>
    <property type="evidence" value="ECO:0007669"/>
    <property type="project" value="UniProtKB-KW"/>
</dbReference>
<dbReference type="AlphaFoldDB" id="A0A402AHZ2"/>
<dbReference type="PANTHER" id="PTHR34448">
    <property type="entry name" value="AMINOPEPTIDASE"/>
    <property type="match status" value="1"/>
</dbReference>
<evidence type="ECO:0000256" key="5">
    <source>
        <dbReference type="ARBA" id="ARBA00022438"/>
    </source>
</evidence>
<dbReference type="RefSeq" id="WP_126550268.1">
    <property type="nucleotide sequence ID" value="NZ_BIFS01000001.1"/>
</dbReference>
<dbReference type="SUPFAM" id="SSF144052">
    <property type="entry name" value="Thermophilic metalloprotease-like"/>
    <property type="match status" value="1"/>
</dbReference>
<dbReference type="InterPro" id="IPR052170">
    <property type="entry name" value="M29_Exopeptidase"/>
</dbReference>
<dbReference type="Gene3D" id="3.40.1830.10">
    <property type="entry name" value="Thermophilic metalloprotease (M29)"/>
    <property type="match status" value="1"/>
</dbReference>
<keyword evidence="9" id="KW-0482">Metalloprotease</keyword>
<keyword evidence="6" id="KW-0645">Protease</keyword>
<protein>
    <submittedName>
        <fullName evidence="10">Aminopeptidase</fullName>
    </submittedName>
</protein>
<gene>
    <name evidence="10" type="ORF">KDK_25380</name>
</gene>
<evidence type="ECO:0000313" key="11">
    <source>
        <dbReference type="Proteomes" id="UP000287188"/>
    </source>
</evidence>
<evidence type="ECO:0000256" key="2">
    <source>
        <dbReference type="ARBA" id="ARBA00001946"/>
    </source>
</evidence>
<name>A0A402AHZ2_9CHLR</name>
<keyword evidence="7" id="KW-0479">Metal-binding</keyword>
<comment type="caution">
    <text evidence="10">The sequence shown here is derived from an EMBL/GenBank/DDBJ whole genome shotgun (WGS) entry which is preliminary data.</text>
</comment>
<keyword evidence="5 10" id="KW-0031">Aminopeptidase</keyword>
<dbReference type="Pfam" id="PF02073">
    <property type="entry name" value="Peptidase_M29"/>
    <property type="match status" value="1"/>
</dbReference>
<evidence type="ECO:0000313" key="10">
    <source>
        <dbReference type="EMBL" id="GCE18738.1"/>
    </source>
</evidence>
<dbReference type="GO" id="GO:0008237">
    <property type="term" value="F:metallopeptidase activity"/>
    <property type="evidence" value="ECO:0007669"/>
    <property type="project" value="UniProtKB-KW"/>
</dbReference>
<dbReference type="OrthoDB" id="9803993at2"/>
<dbReference type="GO" id="GO:0046872">
    <property type="term" value="F:metal ion binding"/>
    <property type="evidence" value="ECO:0007669"/>
    <property type="project" value="UniProtKB-KW"/>
</dbReference>
<dbReference type="PANTHER" id="PTHR34448:SF1">
    <property type="entry name" value="BLL6088 PROTEIN"/>
    <property type="match status" value="1"/>
</dbReference>
<sequence length="366" mass="40509">MADSRLQKLAKVLVNYSLALKPGDTFILKGPAIAAPLLKEIYREAIRAGAHVTPSISIDGMEEIFFAESSEEQLKYISPVAEFQMNHFDAQFTIIADENTKALSNIDPQKLALRSAASAAISKRFMERSATNELRWSLTLYPTQAHAMDAGMSLSEYEDFVFNAGLLDQDDPVAAWKKVQQEQQHIADYLDKHDEIHIVAPGTDLTYHVAGRKWISCAGDKNFPDGEVFTGPIENSVNGYVSFTYPAVYNGNEVENVRLVFKDGKVVESSAGRGEEFLNAMLDMDAGSRYLGEVAFGLNYNIQRFTKEILFDEKIGGTMHMALGAGYPETGSSNESGLHWDMVCDLHAGKVYADGELCYENGKFII</sequence>
<dbReference type="Proteomes" id="UP000287188">
    <property type="component" value="Unassembled WGS sequence"/>
</dbReference>
<reference evidence="11" key="1">
    <citation type="submission" date="2018-12" db="EMBL/GenBank/DDBJ databases">
        <title>Tengunoibacter tsumagoiensis gen. nov., sp. nov., Dictyobacter kobayashii sp. nov., D. alpinus sp. nov., and D. joshuensis sp. nov. and description of Dictyobacteraceae fam. nov. within the order Ktedonobacterales isolated from Tengu-no-mugimeshi.</title>
        <authorList>
            <person name="Wang C.M."/>
            <person name="Zheng Y."/>
            <person name="Sakai Y."/>
            <person name="Toyoda A."/>
            <person name="Minakuchi Y."/>
            <person name="Abe K."/>
            <person name="Yokota A."/>
            <person name="Yabe S."/>
        </authorList>
    </citation>
    <scope>NUCLEOTIDE SEQUENCE [LARGE SCALE GENOMIC DNA]</scope>
    <source>
        <strain evidence="11">Uno11</strain>
    </source>
</reference>
<keyword evidence="11" id="KW-1185">Reference proteome</keyword>
<comment type="cofactor">
    <cofactor evidence="3">
        <name>Zn(2+)</name>
        <dbReference type="ChEBI" id="CHEBI:29105"/>
    </cofactor>
</comment>
<organism evidence="10 11">
    <name type="scientific">Dictyobacter kobayashii</name>
    <dbReference type="NCBI Taxonomy" id="2014872"/>
    <lineage>
        <taxon>Bacteria</taxon>
        <taxon>Bacillati</taxon>
        <taxon>Chloroflexota</taxon>
        <taxon>Ktedonobacteria</taxon>
        <taxon>Ktedonobacterales</taxon>
        <taxon>Dictyobacteraceae</taxon>
        <taxon>Dictyobacter</taxon>
    </lineage>
</organism>